<reference evidence="2" key="1">
    <citation type="submission" date="2025-08" db="UniProtKB">
        <authorList>
            <consortium name="Ensembl"/>
        </authorList>
    </citation>
    <scope>IDENTIFICATION</scope>
</reference>
<dbReference type="Ensembl" id="ENSCCRT00000192375.1">
    <property type="protein sequence ID" value="ENSCCRP00000131443.1"/>
    <property type="gene ID" value="ENSCCRG00000067026.1"/>
</dbReference>
<organism evidence="2 3">
    <name type="scientific">Cyprinus carpio carpio</name>
    <dbReference type="NCBI Taxonomy" id="630221"/>
    <lineage>
        <taxon>Eukaryota</taxon>
        <taxon>Metazoa</taxon>
        <taxon>Chordata</taxon>
        <taxon>Craniata</taxon>
        <taxon>Vertebrata</taxon>
        <taxon>Euteleostomi</taxon>
        <taxon>Actinopterygii</taxon>
        <taxon>Neopterygii</taxon>
        <taxon>Teleostei</taxon>
        <taxon>Ostariophysi</taxon>
        <taxon>Cypriniformes</taxon>
        <taxon>Cyprinidae</taxon>
        <taxon>Cyprininae</taxon>
        <taxon>Cyprinus</taxon>
    </lineage>
</organism>
<sequence length="92" mass="10305">CYTNTQTNKASPKPDGKLTNTLAPSWPEEKGKRKLFCLSISLVLNCQGKVIPRLIKLNAYVHQKAWHLLREHALYGTAANQPPTSFKTICDP</sequence>
<name>A0A9J7ZJH2_CYPCA</name>
<keyword evidence="3" id="KW-1185">Reference proteome</keyword>
<dbReference type="Proteomes" id="UP001108240">
    <property type="component" value="Unplaced"/>
</dbReference>
<evidence type="ECO:0000313" key="2">
    <source>
        <dbReference type="Ensembl" id="ENSCCRP00000131443.1"/>
    </source>
</evidence>
<dbReference type="AlphaFoldDB" id="A0A9J7ZJH2"/>
<reference evidence="2" key="2">
    <citation type="submission" date="2025-09" db="UniProtKB">
        <authorList>
            <consortium name="Ensembl"/>
        </authorList>
    </citation>
    <scope>IDENTIFICATION</scope>
</reference>
<feature type="region of interest" description="Disordered" evidence="1">
    <location>
        <begin position="1"/>
        <end position="25"/>
    </location>
</feature>
<proteinExistence type="predicted"/>
<evidence type="ECO:0000256" key="1">
    <source>
        <dbReference type="SAM" id="MobiDB-lite"/>
    </source>
</evidence>
<accession>A0A9J7ZJH2</accession>
<feature type="compositionally biased region" description="Polar residues" evidence="1">
    <location>
        <begin position="1"/>
        <end position="10"/>
    </location>
</feature>
<protein>
    <submittedName>
        <fullName evidence="2">Uncharacterized protein</fullName>
    </submittedName>
</protein>
<evidence type="ECO:0000313" key="3">
    <source>
        <dbReference type="Proteomes" id="UP001108240"/>
    </source>
</evidence>